<keyword evidence="4 5" id="KW-0720">Serine protease</keyword>
<evidence type="ECO:0000313" key="8">
    <source>
        <dbReference type="EMBL" id="GIF08343.1"/>
    </source>
</evidence>
<feature type="active site" description="Charge relay system" evidence="5">
    <location>
        <position position="150"/>
    </location>
</feature>
<evidence type="ECO:0000256" key="5">
    <source>
        <dbReference type="PROSITE-ProRule" id="PRU01240"/>
    </source>
</evidence>
<dbReference type="InterPro" id="IPR000209">
    <property type="entry name" value="Peptidase_S8/S53_dom"/>
</dbReference>
<dbReference type="InterPro" id="IPR022398">
    <property type="entry name" value="Peptidase_S8_His-AS"/>
</dbReference>
<dbReference type="Pfam" id="PF01833">
    <property type="entry name" value="TIG"/>
    <property type="match status" value="3"/>
</dbReference>
<dbReference type="PRINTS" id="PR00723">
    <property type="entry name" value="SUBTILISIN"/>
</dbReference>
<dbReference type="InterPro" id="IPR002909">
    <property type="entry name" value="IPT_dom"/>
</dbReference>
<dbReference type="CDD" id="cd00102">
    <property type="entry name" value="IPT"/>
    <property type="match status" value="3"/>
</dbReference>
<keyword evidence="3 5" id="KW-0378">Hydrolase</keyword>
<dbReference type="PANTHER" id="PTHR43806">
    <property type="entry name" value="PEPTIDASE S8"/>
    <property type="match status" value="1"/>
</dbReference>
<dbReference type="Pfam" id="PF00082">
    <property type="entry name" value="Peptidase_S8"/>
    <property type="match status" value="1"/>
</dbReference>
<reference evidence="8" key="1">
    <citation type="submission" date="2021-01" db="EMBL/GenBank/DDBJ databases">
        <title>Whole genome shotgun sequence of Actinoplanes siamensis NBRC 109076.</title>
        <authorList>
            <person name="Komaki H."/>
            <person name="Tamura T."/>
        </authorList>
    </citation>
    <scope>NUCLEOTIDE SEQUENCE</scope>
    <source>
        <strain evidence="8">NBRC 109076</strain>
    </source>
</reference>
<dbReference type="Proteomes" id="UP000629619">
    <property type="component" value="Unassembled WGS sequence"/>
</dbReference>
<dbReference type="InterPro" id="IPR013783">
    <property type="entry name" value="Ig-like_fold"/>
</dbReference>
<dbReference type="RefSeq" id="WP_203683698.1">
    <property type="nucleotide sequence ID" value="NZ_BOMW01000061.1"/>
</dbReference>
<sequence>MATTKKARRAAAALTVATAAAAAVTIANSPASAETKTAAAAPAPSRTEAAQQVALSTSAQSELARHGISVDLSTPAATIQGTTTTDPYRGMQWGYDAVRAAAANTASTGTNVTVAVVDTGTAKVADLTGRVLPGKDFIATGDGTNDQNGHGTGVASIIGAATGNGIGMAGIAPNVRILPVRVCDATGSCPVDAIAAGITWAVDQGAQVINLSLGGASTDALGAAVAYAESRGVPIAASVGNSAEKGNPVLYPGGYDTVEGVAAVDQTRARAAFSETGAQVDIAAPGVGIVQAAPGGGFVAASGTSQASPHVAAVMALAKAYKSSLTPAELRTVLGRTATDLGAAGRDDQFGAGLVDAAAVLTELGATVTAPVNAPAGAPATKAPVTVALAPVSGTSAGGTVVTVTGSGFTTLDLNNPAAVRFGAVNAASFTVLSDSRLTAVTAPGTDGAAVLRLANSAGTSTGTASFTYRSPLTATFDPVTGAKATGGTTVTVTVSGGTVGASAAAFAAEKIVVKVGDTVAPAAWLDPTHLRVTVPAATRTGAPTITLIHDGVVGPASVSAIRYAPTVTTIAPPKVSAAGGETVTITGTGFGEVAAGDPTSVTFGGVNATSFQVRSSTQITAVVPAGVNGPAAVVVTTPGGTATTKVTYRTPLGLEVPAGTVVKASGGAVTLKVTGGTIGATPKEYAAENITATAGAARVTPLWVDATHLKVTLPASTAASVNVALVHDGIAGTPVAVGYAPTVVGLSATSAPLAGGTRVTVRIAGGVLTGATGFTFGGTPAACTPAATGSYTCVVPAAAQAGPTWVSFTASTGVTSRFTAAATFNYTDLD</sequence>
<proteinExistence type="inferred from homology"/>
<protein>
    <recommendedName>
        <fullName evidence="7">IPT/TIG domain-containing protein</fullName>
    </recommendedName>
</protein>
<feature type="signal peptide" evidence="6">
    <location>
        <begin position="1"/>
        <end position="33"/>
    </location>
</feature>
<dbReference type="EMBL" id="BOMW01000061">
    <property type="protein sequence ID" value="GIF08343.1"/>
    <property type="molecule type" value="Genomic_DNA"/>
</dbReference>
<evidence type="ECO:0000256" key="2">
    <source>
        <dbReference type="ARBA" id="ARBA00022670"/>
    </source>
</evidence>
<feature type="chain" id="PRO_5038106491" description="IPT/TIG domain-containing protein" evidence="6">
    <location>
        <begin position="34"/>
        <end position="831"/>
    </location>
</feature>
<dbReference type="PROSITE" id="PS00138">
    <property type="entry name" value="SUBTILASE_SER"/>
    <property type="match status" value="1"/>
</dbReference>
<dbReference type="Gene3D" id="3.40.50.200">
    <property type="entry name" value="Peptidase S8/S53 domain"/>
    <property type="match status" value="1"/>
</dbReference>
<dbReference type="InterPro" id="IPR050131">
    <property type="entry name" value="Peptidase_S8_subtilisin-like"/>
</dbReference>
<evidence type="ECO:0000256" key="1">
    <source>
        <dbReference type="ARBA" id="ARBA00011073"/>
    </source>
</evidence>
<evidence type="ECO:0000256" key="6">
    <source>
        <dbReference type="SAM" id="SignalP"/>
    </source>
</evidence>
<dbReference type="PROSITE" id="PS51892">
    <property type="entry name" value="SUBTILASE"/>
    <property type="match status" value="1"/>
</dbReference>
<evidence type="ECO:0000313" key="9">
    <source>
        <dbReference type="Proteomes" id="UP000629619"/>
    </source>
</evidence>
<accession>A0A919NCD3</accession>
<dbReference type="SUPFAM" id="SSF81296">
    <property type="entry name" value="E set domains"/>
    <property type="match status" value="2"/>
</dbReference>
<organism evidence="8 9">
    <name type="scientific">Actinoplanes siamensis</name>
    <dbReference type="NCBI Taxonomy" id="1223317"/>
    <lineage>
        <taxon>Bacteria</taxon>
        <taxon>Bacillati</taxon>
        <taxon>Actinomycetota</taxon>
        <taxon>Actinomycetes</taxon>
        <taxon>Micromonosporales</taxon>
        <taxon>Micromonosporaceae</taxon>
        <taxon>Actinoplanes</taxon>
    </lineage>
</organism>
<comment type="caution">
    <text evidence="8">The sequence shown here is derived from an EMBL/GenBank/DDBJ whole genome shotgun (WGS) entry which is preliminary data.</text>
</comment>
<dbReference type="InterPro" id="IPR015500">
    <property type="entry name" value="Peptidase_S8_subtilisin-rel"/>
</dbReference>
<dbReference type="GO" id="GO:0006508">
    <property type="term" value="P:proteolysis"/>
    <property type="evidence" value="ECO:0007669"/>
    <property type="project" value="UniProtKB-KW"/>
</dbReference>
<feature type="active site" description="Charge relay system" evidence="5">
    <location>
        <position position="305"/>
    </location>
</feature>
<keyword evidence="2 5" id="KW-0645">Protease</keyword>
<dbReference type="InterPro" id="IPR036852">
    <property type="entry name" value="Peptidase_S8/S53_dom_sf"/>
</dbReference>
<dbReference type="PANTHER" id="PTHR43806:SF11">
    <property type="entry name" value="CEREVISIN-RELATED"/>
    <property type="match status" value="1"/>
</dbReference>
<evidence type="ECO:0000256" key="4">
    <source>
        <dbReference type="ARBA" id="ARBA00022825"/>
    </source>
</evidence>
<dbReference type="GO" id="GO:0004252">
    <property type="term" value="F:serine-type endopeptidase activity"/>
    <property type="evidence" value="ECO:0007669"/>
    <property type="project" value="UniProtKB-UniRule"/>
</dbReference>
<feature type="active site" description="Charge relay system" evidence="5">
    <location>
        <position position="118"/>
    </location>
</feature>
<comment type="similarity">
    <text evidence="1 5">Belongs to the peptidase S8 family.</text>
</comment>
<keyword evidence="9" id="KW-1185">Reference proteome</keyword>
<dbReference type="InterPro" id="IPR023828">
    <property type="entry name" value="Peptidase_S8_Ser-AS"/>
</dbReference>
<name>A0A919NCD3_9ACTN</name>
<gene>
    <name evidence="8" type="ORF">Asi03nite_58810</name>
</gene>
<keyword evidence="6" id="KW-0732">Signal</keyword>
<feature type="domain" description="IPT/TIG" evidence="7">
    <location>
        <begin position="565"/>
        <end position="650"/>
    </location>
</feature>
<dbReference type="GO" id="GO:0005975">
    <property type="term" value="P:carbohydrate metabolic process"/>
    <property type="evidence" value="ECO:0007669"/>
    <property type="project" value="UniProtKB-ARBA"/>
</dbReference>
<evidence type="ECO:0000256" key="3">
    <source>
        <dbReference type="ARBA" id="ARBA00022801"/>
    </source>
</evidence>
<dbReference type="PROSITE" id="PS00137">
    <property type="entry name" value="SUBTILASE_HIS"/>
    <property type="match status" value="1"/>
</dbReference>
<dbReference type="SMART" id="SM00429">
    <property type="entry name" value="IPT"/>
    <property type="match status" value="3"/>
</dbReference>
<dbReference type="AlphaFoldDB" id="A0A919NCD3"/>
<dbReference type="Gene3D" id="2.60.40.10">
    <property type="entry name" value="Immunoglobulins"/>
    <property type="match status" value="4"/>
</dbReference>
<dbReference type="SUPFAM" id="SSF52743">
    <property type="entry name" value="Subtilisin-like"/>
    <property type="match status" value="1"/>
</dbReference>
<feature type="domain" description="IPT/TIG" evidence="7">
    <location>
        <begin position="741"/>
        <end position="828"/>
    </location>
</feature>
<feature type="domain" description="IPT/TIG" evidence="7">
    <location>
        <begin position="383"/>
        <end position="470"/>
    </location>
</feature>
<dbReference type="InterPro" id="IPR014756">
    <property type="entry name" value="Ig_E-set"/>
</dbReference>
<evidence type="ECO:0000259" key="7">
    <source>
        <dbReference type="SMART" id="SM00429"/>
    </source>
</evidence>